<reference evidence="6 7" key="1">
    <citation type="submission" date="2016-07" db="EMBL/GenBank/DDBJ databases">
        <title>Pervasive Adenine N6-methylation of Active Genes in Fungi.</title>
        <authorList>
            <consortium name="DOE Joint Genome Institute"/>
            <person name="Mondo S.J."/>
            <person name="Dannebaum R.O."/>
            <person name="Kuo R.C."/>
            <person name="Labutti K."/>
            <person name="Haridas S."/>
            <person name="Kuo A."/>
            <person name="Salamov A."/>
            <person name="Ahrendt S.R."/>
            <person name="Lipzen A."/>
            <person name="Sullivan W."/>
            <person name="Andreopoulos W.B."/>
            <person name="Clum A."/>
            <person name="Lindquist E."/>
            <person name="Daum C."/>
            <person name="Ramamoorthy G.K."/>
            <person name="Gryganskyi A."/>
            <person name="Culley D."/>
            <person name="Magnuson J.K."/>
            <person name="James T.Y."/>
            <person name="O'Malley M.A."/>
            <person name="Stajich J.E."/>
            <person name="Spatafora J.W."/>
            <person name="Visel A."/>
            <person name="Grigoriev I.V."/>
        </authorList>
    </citation>
    <scope>NUCLEOTIDE SEQUENCE [LARGE SCALE GENOMIC DNA]</scope>
    <source>
        <strain evidence="6 7">NRRL 2496</strain>
    </source>
</reference>
<evidence type="ECO:0000259" key="5">
    <source>
        <dbReference type="Pfam" id="PF08547"/>
    </source>
</evidence>
<dbReference type="InterPro" id="IPR013857">
    <property type="entry name" value="NADH-UbQ_OxRdtase-assoc_prot30"/>
</dbReference>
<gene>
    <name evidence="6" type="ORF">BCR43DRAFT_482672</name>
</gene>
<feature type="domain" description="NADH:ubiquinone oxidoreductase intermediate-associated protein 30" evidence="5">
    <location>
        <begin position="39"/>
        <end position="206"/>
    </location>
</feature>
<dbReference type="InterPro" id="IPR039131">
    <property type="entry name" value="NDUFAF1"/>
</dbReference>
<dbReference type="InterPro" id="IPR008979">
    <property type="entry name" value="Galactose-bd-like_sf"/>
</dbReference>
<dbReference type="InParanoid" id="A0A1X2HTY7"/>
<comment type="similarity">
    <text evidence="2">Belongs to the CIA30 family.</text>
</comment>
<protein>
    <submittedName>
        <fullName evidence="6">Complex I intermediate-associated protein 30-domain-containing protein</fullName>
    </submittedName>
</protein>
<dbReference type="PANTHER" id="PTHR13194:SF18">
    <property type="entry name" value="COMPLEX I INTERMEDIATE-ASSOCIATED PROTEIN 30, MITOCHONDRIAL"/>
    <property type="match status" value="1"/>
</dbReference>
<evidence type="ECO:0000313" key="6">
    <source>
        <dbReference type="EMBL" id="ORZ03062.1"/>
    </source>
</evidence>
<dbReference type="GO" id="GO:0006120">
    <property type="term" value="P:mitochondrial electron transport, NADH to ubiquinone"/>
    <property type="evidence" value="ECO:0007669"/>
    <property type="project" value="TreeGrafter"/>
</dbReference>
<dbReference type="GO" id="GO:0051082">
    <property type="term" value="F:unfolded protein binding"/>
    <property type="evidence" value="ECO:0007669"/>
    <property type="project" value="TreeGrafter"/>
</dbReference>
<dbReference type="PANTHER" id="PTHR13194">
    <property type="entry name" value="COMPLEX I INTERMEDIATE-ASSOCIATED PROTEIN 30"/>
    <property type="match status" value="1"/>
</dbReference>
<dbReference type="OMA" id="WIKAVAQ"/>
<dbReference type="EMBL" id="MCGN01000001">
    <property type="protein sequence ID" value="ORZ03062.1"/>
    <property type="molecule type" value="Genomic_DNA"/>
</dbReference>
<evidence type="ECO:0000256" key="4">
    <source>
        <dbReference type="ARBA" id="ARBA00023186"/>
    </source>
</evidence>
<keyword evidence="4" id="KW-0143">Chaperone</keyword>
<dbReference type="AlphaFoldDB" id="A0A1X2HTY7"/>
<evidence type="ECO:0000256" key="1">
    <source>
        <dbReference type="ARBA" id="ARBA00004173"/>
    </source>
</evidence>
<dbReference type="Proteomes" id="UP000242180">
    <property type="component" value="Unassembled WGS sequence"/>
</dbReference>
<name>A0A1X2HTY7_SYNRA</name>
<proteinExistence type="inferred from homology"/>
<comment type="subcellular location">
    <subcellularLocation>
        <location evidence="1">Mitochondrion</location>
    </subcellularLocation>
</comment>
<dbReference type="Pfam" id="PF08547">
    <property type="entry name" value="CIA30"/>
    <property type="match status" value="1"/>
</dbReference>
<dbReference type="GO" id="GO:0005739">
    <property type="term" value="C:mitochondrion"/>
    <property type="evidence" value="ECO:0007669"/>
    <property type="project" value="UniProtKB-SubCell"/>
</dbReference>
<organism evidence="6 7">
    <name type="scientific">Syncephalastrum racemosum</name>
    <name type="common">Filamentous fungus</name>
    <dbReference type="NCBI Taxonomy" id="13706"/>
    <lineage>
        <taxon>Eukaryota</taxon>
        <taxon>Fungi</taxon>
        <taxon>Fungi incertae sedis</taxon>
        <taxon>Mucoromycota</taxon>
        <taxon>Mucoromycotina</taxon>
        <taxon>Mucoromycetes</taxon>
        <taxon>Mucorales</taxon>
        <taxon>Syncephalastraceae</taxon>
        <taxon>Syncephalastrum</taxon>
    </lineage>
</organism>
<comment type="caution">
    <text evidence="6">The sequence shown here is derived from an EMBL/GenBank/DDBJ whole genome shotgun (WGS) entry which is preliminary data.</text>
</comment>
<evidence type="ECO:0000256" key="2">
    <source>
        <dbReference type="ARBA" id="ARBA00007884"/>
    </source>
</evidence>
<keyword evidence="7" id="KW-1185">Reference proteome</keyword>
<dbReference type="OrthoDB" id="42561at2759"/>
<sequence>MTVLSLLRRTAGEVATSSAKALRMEGLQGWRKELPMATMNSKSDLDAWAIGSDKDIGGFSEASLDISPEGYGRFHGNLSLDLPANREIEQSGYAAVRTKPKQASMFGTPCWDTSLFRYLALRVRGDQRKYFVNLQTDSIIQTDLFQHRLFLRTPGQWETVLIPFNDFVLTNNGMIQDDHVDMFREKVKTVGLSLSDRQEGPFSIDIDWVKAMNTEATEGDLDRHPPPKEESLS</sequence>
<dbReference type="STRING" id="13706.A0A1X2HTY7"/>
<dbReference type="SUPFAM" id="SSF49785">
    <property type="entry name" value="Galactose-binding domain-like"/>
    <property type="match status" value="1"/>
</dbReference>
<accession>A0A1X2HTY7</accession>
<evidence type="ECO:0000313" key="7">
    <source>
        <dbReference type="Proteomes" id="UP000242180"/>
    </source>
</evidence>
<dbReference type="GO" id="GO:0010257">
    <property type="term" value="P:NADH dehydrogenase complex assembly"/>
    <property type="evidence" value="ECO:0007669"/>
    <property type="project" value="TreeGrafter"/>
</dbReference>
<evidence type="ECO:0000256" key="3">
    <source>
        <dbReference type="ARBA" id="ARBA00023128"/>
    </source>
</evidence>
<keyword evidence="3" id="KW-0496">Mitochondrion</keyword>